<evidence type="ECO:0008006" key="3">
    <source>
        <dbReference type="Google" id="ProtNLM"/>
    </source>
</evidence>
<comment type="caution">
    <text evidence="1">The sequence shown here is derived from an EMBL/GenBank/DDBJ whole genome shotgun (WGS) entry which is preliminary data.</text>
</comment>
<dbReference type="EMBL" id="BAABCE010000085">
    <property type="protein sequence ID" value="GAA3599538.1"/>
    <property type="molecule type" value="Genomic_DNA"/>
</dbReference>
<dbReference type="Proteomes" id="UP001500707">
    <property type="component" value="Unassembled WGS sequence"/>
</dbReference>
<reference evidence="2" key="1">
    <citation type="journal article" date="2019" name="Int. J. Syst. Evol. Microbiol.">
        <title>The Global Catalogue of Microorganisms (GCM) 10K type strain sequencing project: providing services to taxonomists for standard genome sequencing and annotation.</title>
        <authorList>
            <consortium name="The Broad Institute Genomics Platform"/>
            <consortium name="The Broad Institute Genome Sequencing Center for Infectious Disease"/>
            <person name="Wu L."/>
            <person name="Ma J."/>
        </authorList>
    </citation>
    <scope>NUCLEOTIDE SEQUENCE [LARGE SCALE GENOMIC DNA]</scope>
    <source>
        <strain evidence="2">JCM 17656</strain>
    </source>
</reference>
<proteinExistence type="predicted"/>
<protein>
    <recommendedName>
        <fullName evidence="3">Transposase Helix-turn-helix domain-containing protein</fullName>
    </recommendedName>
</protein>
<organism evidence="1 2">
    <name type="scientific">Streptomyces osmaniensis</name>
    <dbReference type="NCBI Taxonomy" id="593134"/>
    <lineage>
        <taxon>Bacteria</taxon>
        <taxon>Bacillati</taxon>
        <taxon>Actinomycetota</taxon>
        <taxon>Actinomycetes</taxon>
        <taxon>Kitasatosporales</taxon>
        <taxon>Streptomycetaceae</taxon>
        <taxon>Streptomyces</taxon>
    </lineage>
</organism>
<name>A0ABP6Z8C1_9ACTN</name>
<keyword evidence="2" id="KW-1185">Reference proteome</keyword>
<sequence length="197" mass="20876">MSWQVATGLDAEQLTELVTRVHAAVGRTGLTSRGRPYVLGLYRSVVMVLFVLRHNPVRQVAAELFSCCQSTVSRRVALLRPLVERVLAEFVPDPGEASQGRVVLVDGTLVTTWAGRAKAPRCSPASTVTPASTCNPNNVRISIAFAQDSFAGDMSATAPGSVGLISTPGFLDSNDVFQVTVNCDSDAIAEGLCKPNS</sequence>
<evidence type="ECO:0000313" key="1">
    <source>
        <dbReference type="EMBL" id="GAA3599538.1"/>
    </source>
</evidence>
<gene>
    <name evidence="1" type="ORF">GCM10022295_93540</name>
</gene>
<evidence type="ECO:0000313" key="2">
    <source>
        <dbReference type="Proteomes" id="UP001500707"/>
    </source>
</evidence>
<accession>A0ABP6Z8C1</accession>